<name>A0A382VDI3_9ZZZZ</name>
<dbReference type="AlphaFoldDB" id="A0A382VDI3"/>
<reference evidence="2" key="1">
    <citation type="submission" date="2018-05" db="EMBL/GenBank/DDBJ databases">
        <authorList>
            <person name="Lanie J.A."/>
            <person name="Ng W.-L."/>
            <person name="Kazmierczak K.M."/>
            <person name="Andrzejewski T.M."/>
            <person name="Davidsen T.M."/>
            <person name="Wayne K.J."/>
            <person name="Tettelin H."/>
            <person name="Glass J.I."/>
            <person name="Rusch D."/>
            <person name="Podicherti R."/>
            <person name="Tsui H.-C.T."/>
            <person name="Winkler M.E."/>
        </authorList>
    </citation>
    <scope>NUCLEOTIDE SEQUENCE</scope>
</reference>
<evidence type="ECO:0000256" key="1">
    <source>
        <dbReference type="SAM" id="MobiDB-lite"/>
    </source>
</evidence>
<gene>
    <name evidence="2" type="ORF">METZ01_LOCUS397466</name>
</gene>
<organism evidence="2">
    <name type="scientific">marine metagenome</name>
    <dbReference type="NCBI Taxonomy" id="408172"/>
    <lineage>
        <taxon>unclassified sequences</taxon>
        <taxon>metagenomes</taxon>
        <taxon>ecological metagenomes</taxon>
    </lineage>
</organism>
<proteinExistence type="predicted"/>
<protein>
    <submittedName>
        <fullName evidence="2">Uncharacterized protein</fullName>
    </submittedName>
</protein>
<feature type="non-terminal residue" evidence="2">
    <location>
        <position position="1"/>
    </location>
</feature>
<feature type="compositionally biased region" description="Basic and acidic residues" evidence="1">
    <location>
        <begin position="1"/>
        <end position="16"/>
    </location>
</feature>
<dbReference type="EMBL" id="UINC01151167">
    <property type="protein sequence ID" value="SVD44612.1"/>
    <property type="molecule type" value="Genomic_DNA"/>
</dbReference>
<evidence type="ECO:0000313" key="2">
    <source>
        <dbReference type="EMBL" id="SVD44612.1"/>
    </source>
</evidence>
<sequence>KAYKESQKKIDSENQRHRSMGISQAEWEERWEKIFRPKEKK</sequence>
<accession>A0A382VDI3</accession>
<feature type="region of interest" description="Disordered" evidence="1">
    <location>
        <begin position="1"/>
        <end position="23"/>
    </location>
</feature>